<dbReference type="GO" id="GO:0034464">
    <property type="term" value="C:BBSome"/>
    <property type="evidence" value="ECO:0007669"/>
    <property type="project" value="InterPro"/>
</dbReference>
<dbReference type="Pfam" id="PF07289">
    <property type="entry name" value="BBL5"/>
    <property type="match status" value="1"/>
</dbReference>
<protein>
    <submittedName>
        <fullName evidence="9">Bardet-Biedl syndrome 5 protein</fullName>
    </submittedName>
</protein>
<comment type="similarity">
    <text evidence="3">Belongs to the BBS5 family.</text>
</comment>
<dbReference type="SMART" id="SM00683">
    <property type="entry name" value="DM16"/>
    <property type="match status" value="1"/>
</dbReference>
<dbReference type="EMBL" id="JI214170">
    <property type="protein sequence ID" value="ADY49152.1"/>
    <property type="molecule type" value="mRNA"/>
</dbReference>
<keyword evidence="7" id="KW-0966">Cell projection</keyword>
<sequence>MRGAVINEEEQLRILPLEQQCDRFEGVWNLSSDQGNLGVLILTNIRIVWFASMNSMYNVSIPYLQLHCCRIRDSKFGLALVIETSAISGEYVLGFRVDPEEKLQNICRTIQVLHKALHLQNRFLAFNIIVNDRVHLKRLERQWSKLKKMLSLTKDHSGPMHLPRTFPMV</sequence>
<dbReference type="GO" id="GO:0060271">
    <property type="term" value="P:cilium assembly"/>
    <property type="evidence" value="ECO:0007669"/>
    <property type="project" value="TreeGrafter"/>
</dbReference>
<dbReference type="PANTHER" id="PTHR21351">
    <property type="entry name" value="BARDET-BIEDL SYNDROME PROTEIN 5"/>
    <property type="match status" value="1"/>
</dbReference>
<evidence type="ECO:0000313" key="9">
    <source>
        <dbReference type="EMBL" id="ADY49152.1"/>
    </source>
</evidence>
<proteinExistence type="evidence at transcript level"/>
<name>F1LG98_ASCSU</name>
<evidence type="ECO:0000256" key="5">
    <source>
        <dbReference type="ARBA" id="ARBA00023069"/>
    </source>
</evidence>
<comment type="subcellular location">
    <subcellularLocation>
        <location evidence="1">Cell projection</location>
        <location evidence="1">Cilium</location>
    </subcellularLocation>
    <subcellularLocation>
        <location evidence="2">Cytoplasm</location>
        <location evidence="2">Cytoskeleton</location>
    </subcellularLocation>
</comment>
<evidence type="ECO:0000256" key="3">
    <source>
        <dbReference type="ARBA" id="ARBA00005822"/>
    </source>
</evidence>
<dbReference type="GO" id="GO:0036064">
    <property type="term" value="C:ciliary basal body"/>
    <property type="evidence" value="ECO:0007669"/>
    <property type="project" value="TreeGrafter"/>
</dbReference>
<keyword evidence="5" id="KW-0969">Cilium</keyword>
<evidence type="ECO:0000256" key="1">
    <source>
        <dbReference type="ARBA" id="ARBA00004138"/>
    </source>
</evidence>
<evidence type="ECO:0000256" key="2">
    <source>
        <dbReference type="ARBA" id="ARBA00004245"/>
    </source>
</evidence>
<dbReference type="AlphaFoldDB" id="F1LG98"/>
<evidence type="ECO:0000256" key="6">
    <source>
        <dbReference type="ARBA" id="ARBA00023212"/>
    </source>
</evidence>
<evidence type="ECO:0000256" key="4">
    <source>
        <dbReference type="ARBA" id="ARBA00022490"/>
    </source>
</evidence>
<keyword evidence="4" id="KW-0963">Cytoplasm</keyword>
<evidence type="ECO:0000259" key="8">
    <source>
        <dbReference type="SMART" id="SM00683"/>
    </source>
</evidence>
<dbReference type="GO" id="GO:0032266">
    <property type="term" value="F:phosphatidylinositol-3-phosphate binding"/>
    <property type="evidence" value="ECO:0007669"/>
    <property type="project" value="TreeGrafter"/>
</dbReference>
<dbReference type="PANTHER" id="PTHR21351:SF0">
    <property type="entry name" value="BARDET-BIEDL SYNDROME 5 PROTEIN"/>
    <property type="match status" value="1"/>
</dbReference>
<organism evidence="9">
    <name type="scientific">Ascaris suum</name>
    <name type="common">Pig roundworm</name>
    <name type="synonym">Ascaris lumbricoides</name>
    <dbReference type="NCBI Taxonomy" id="6253"/>
    <lineage>
        <taxon>Eukaryota</taxon>
        <taxon>Metazoa</taxon>
        <taxon>Ecdysozoa</taxon>
        <taxon>Nematoda</taxon>
        <taxon>Chromadorea</taxon>
        <taxon>Rhabditida</taxon>
        <taxon>Spirurina</taxon>
        <taxon>Ascaridomorpha</taxon>
        <taxon>Ascaridoidea</taxon>
        <taxon>Ascarididae</taxon>
        <taxon>Ascaris</taxon>
    </lineage>
</organism>
<accession>F1LG98</accession>
<reference evidence="9" key="1">
    <citation type="journal article" date="2011" name="Genome Res.">
        <title>Deep small RNA sequencing from the nematode Ascaris reveals conservation, functional diversification, and novel developmental profiles.</title>
        <authorList>
            <person name="Wang J."/>
            <person name="Czech B."/>
            <person name="Crunk A."/>
            <person name="Wallace A."/>
            <person name="Mitreva M."/>
            <person name="Hannon G.J."/>
            <person name="Davis R.E."/>
        </authorList>
    </citation>
    <scope>NUCLEOTIDE SEQUENCE</scope>
</reference>
<dbReference type="InterPro" id="IPR014003">
    <property type="entry name" value="BBS5_PH"/>
</dbReference>
<evidence type="ECO:0000256" key="7">
    <source>
        <dbReference type="ARBA" id="ARBA00023273"/>
    </source>
</evidence>
<keyword evidence="6" id="KW-0206">Cytoskeleton</keyword>
<dbReference type="InterPro" id="IPR006606">
    <property type="entry name" value="BBL5"/>
</dbReference>
<feature type="domain" description="BBSome complex member BBS5 PH" evidence="8">
    <location>
        <begin position="18"/>
        <end position="72"/>
    </location>
</feature>